<sequence length="405" mass="46704">MEIENEGESLIVAENMYSEDIADRCRVLKMKLETLGTLAEQRRVKLTDNWAFLQFMWKSDVVESWIADKEVQTRSEDHGKDLSANLTLLSKQETFDAGLAAFNKEGIQAITTLKDQLIAAEHEQSDVIIKRYEHVIARWEKLLEDSKTRHSKLMTVQGQYRQIEDLYLTFAKRASAFNSWYENAEEDLSDPIQCNSVDEIKALLEAQEQFKANLSTAEADFAQLAALDKKIKSFQIGPNPYTWYTETWAELDKIIGIRDSNLQVELEKQIKNDDLRKRFADVANSFHGWLYTTRVEMMEVSGSLEEQLEATKDKAIEVRAQKGKLKSVEELGAEMEEKLILENRYTEYSTVGLAQQWDQLDHQVMRMQHNIEQQIQAKNQSGVSEDALREFSMMFKALGYDLPMG</sequence>
<dbReference type="EMBL" id="VXIV02002440">
    <property type="protein sequence ID" value="KAF6025616.1"/>
    <property type="molecule type" value="Genomic_DNA"/>
</dbReference>
<dbReference type="SMART" id="SM00150">
    <property type="entry name" value="SPEC"/>
    <property type="match status" value="3"/>
</dbReference>
<evidence type="ECO:0000256" key="1">
    <source>
        <dbReference type="ARBA" id="ARBA00022737"/>
    </source>
</evidence>
<dbReference type="PANTHER" id="PTHR11915">
    <property type="entry name" value="SPECTRIN/FILAMIN RELATED CYTOSKELETAL PROTEIN"/>
    <property type="match status" value="1"/>
</dbReference>
<gene>
    <name evidence="2" type="ORF">EB796_016094</name>
</gene>
<dbReference type="InterPro" id="IPR018159">
    <property type="entry name" value="Spectrin/alpha-actinin"/>
</dbReference>
<dbReference type="Proteomes" id="UP000593567">
    <property type="component" value="Unassembled WGS sequence"/>
</dbReference>
<dbReference type="SUPFAM" id="SSF46966">
    <property type="entry name" value="Spectrin repeat"/>
    <property type="match status" value="3"/>
</dbReference>
<organism evidence="2 3">
    <name type="scientific">Bugula neritina</name>
    <name type="common">Brown bryozoan</name>
    <name type="synonym">Sertularia neritina</name>
    <dbReference type="NCBI Taxonomy" id="10212"/>
    <lineage>
        <taxon>Eukaryota</taxon>
        <taxon>Metazoa</taxon>
        <taxon>Spiralia</taxon>
        <taxon>Lophotrochozoa</taxon>
        <taxon>Bryozoa</taxon>
        <taxon>Gymnolaemata</taxon>
        <taxon>Cheilostomatida</taxon>
        <taxon>Flustrina</taxon>
        <taxon>Buguloidea</taxon>
        <taxon>Bugulidae</taxon>
        <taxon>Bugula</taxon>
    </lineage>
</organism>
<proteinExistence type="predicted"/>
<name>A0A7J7JJC4_BUGNE</name>
<dbReference type="Gene3D" id="1.20.58.60">
    <property type="match status" value="3"/>
</dbReference>
<evidence type="ECO:0000313" key="3">
    <source>
        <dbReference type="Proteomes" id="UP000593567"/>
    </source>
</evidence>
<dbReference type="CDD" id="cd00176">
    <property type="entry name" value="SPEC"/>
    <property type="match status" value="1"/>
</dbReference>
<accession>A0A7J7JJC4</accession>
<dbReference type="FunFam" id="1.20.58.60:FF:000078">
    <property type="entry name" value="Spectrin alpha chain, non-erythrocytic 1"/>
    <property type="match status" value="1"/>
</dbReference>
<dbReference type="InterPro" id="IPR002017">
    <property type="entry name" value="Spectrin_repeat"/>
</dbReference>
<keyword evidence="1" id="KW-0677">Repeat</keyword>
<dbReference type="Pfam" id="PF00435">
    <property type="entry name" value="Spectrin"/>
    <property type="match status" value="3"/>
</dbReference>
<protein>
    <submittedName>
        <fullName evidence="2">Alpha-Spec</fullName>
    </submittedName>
</protein>
<comment type="caution">
    <text evidence="2">The sequence shown here is derived from an EMBL/GenBank/DDBJ whole genome shotgun (WGS) entry which is preliminary data.</text>
</comment>
<keyword evidence="3" id="KW-1185">Reference proteome</keyword>
<dbReference type="AlphaFoldDB" id="A0A7J7JJC4"/>
<dbReference type="OrthoDB" id="6018565at2759"/>
<reference evidence="2" key="1">
    <citation type="submission" date="2020-06" db="EMBL/GenBank/DDBJ databases">
        <title>Draft genome of Bugula neritina, a colonial animal packing powerful symbionts and potential medicines.</title>
        <authorList>
            <person name="Rayko M."/>
        </authorList>
    </citation>
    <scope>NUCLEOTIDE SEQUENCE [LARGE SCALE GENOMIC DNA]</scope>
    <source>
        <strain evidence="2">Kwan_BN1</strain>
    </source>
</reference>
<evidence type="ECO:0000313" key="2">
    <source>
        <dbReference type="EMBL" id="KAF6025616.1"/>
    </source>
</evidence>